<evidence type="ECO:0000313" key="1">
    <source>
        <dbReference type="EMBL" id="MFC7604567.1"/>
    </source>
</evidence>
<reference evidence="2" key="1">
    <citation type="journal article" date="2019" name="Int. J. Syst. Evol. Microbiol.">
        <title>The Global Catalogue of Microorganisms (GCM) 10K type strain sequencing project: providing services to taxonomists for standard genome sequencing and annotation.</title>
        <authorList>
            <consortium name="The Broad Institute Genomics Platform"/>
            <consortium name="The Broad Institute Genome Sequencing Center for Infectious Disease"/>
            <person name="Wu L."/>
            <person name="Ma J."/>
        </authorList>
    </citation>
    <scope>NUCLEOTIDE SEQUENCE [LARGE SCALE GENOMIC DNA]</scope>
    <source>
        <strain evidence="2">JCM 10083</strain>
    </source>
</reference>
<accession>A0ABW2T8G4</accession>
<organism evidence="1 2">
    <name type="scientific">Streptosporangium amethystogenes subsp. fukuiense</name>
    <dbReference type="NCBI Taxonomy" id="698418"/>
    <lineage>
        <taxon>Bacteria</taxon>
        <taxon>Bacillati</taxon>
        <taxon>Actinomycetota</taxon>
        <taxon>Actinomycetes</taxon>
        <taxon>Streptosporangiales</taxon>
        <taxon>Streptosporangiaceae</taxon>
        <taxon>Streptosporangium</taxon>
    </lineage>
</organism>
<sequence length="62" mass="6599">MTRSRRVRSVSRFAFLAADPAQDELAAEVVMADLLGGQVLGLKEGVQCLVGAGSTGFMRTTR</sequence>
<protein>
    <submittedName>
        <fullName evidence="1">Uncharacterized protein</fullName>
    </submittedName>
</protein>
<comment type="caution">
    <text evidence="1">The sequence shown here is derived from an EMBL/GenBank/DDBJ whole genome shotgun (WGS) entry which is preliminary data.</text>
</comment>
<proteinExistence type="predicted"/>
<dbReference type="RefSeq" id="WP_343970806.1">
    <property type="nucleotide sequence ID" value="NZ_BAAAGK010000087.1"/>
</dbReference>
<name>A0ABW2T8G4_9ACTN</name>
<gene>
    <name evidence="1" type="ORF">ACFQVD_31105</name>
</gene>
<dbReference type="EMBL" id="JBHTEE010000001">
    <property type="protein sequence ID" value="MFC7604567.1"/>
    <property type="molecule type" value="Genomic_DNA"/>
</dbReference>
<dbReference type="Proteomes" id="UP001596514">
    <property type="component" value="Unassembled WGS sequence"/>
</dbReference>
<evidence type="ECO:0000313" key="2">
    <source>
        <dbReference type="Proteomes" id="UP001596514"/>
    </source>
</evidence>
<keyword evidence="2" id="KW-1185">Reference proteome</keyword>